<keyword evidence="3 8" id="KW-0813">Transport</keyword>
<keyword evidence="7" id="KW-0535">Nitrogen fixation</keyword>
<dbReference type="InterPro" id="IPR001094">
    <property type="entry name" value="Flavdoxin-like"/>
</dbReference>
<dbReference type="GO" id="GO:0009055">
    <property type="term" value="F:electron transfer activity"/>
    <property type="evidence" value="ECO:0007669"/>
    <property type="project" value="UniProtKB-UniRule"/>
</dbReference>
<dbReference type="GO" id="GO:0010181">
    <property type="term" value="F:FMN binding"/>
    <property type="evidence" value="ECO:0007669"/>
    <property type="project" value="UniProtKB-UniRule"/>
</dbReference>
<comment type="similarity">
    <text evidence="2 8">Belongs to the flavodoxin family.</text>
</comment>
<dbReference type="Proteomes" id="UP001056209">
    <property type="component" value="Chromosome"/>
</dbReference>
<dbReference type="EMBL" id="CP097753">
    <property type="protein sequence ID" value="URJ28427.1"/>
    <property type="molecule type" value="Genomic_DNA"/>
</dbReference>
<organism evidence="10 11">
    <name type="scientific">Candidatus Blochmannia vicinus</name>
    <name type="common">nom. nud.</name>
    <dbReference type="NCBI Taxonomy" id="251540"/>
    <lineage>
        <taxon>Bacteria</taxon>
        <taxon>Pseudomonadati</taxon>
        <taxon>Pseudomonadota</taxon>
        <taxon>Gammaproteobacteria</taxon>
        <taxon>Enterobacterales</taxon>
        <taxon>Enterobacteriaceae</taxon>
        <taxon>ant endosymbionts</taxon>
        <taxon>Candidatus Blochmanniella</taxon>
    </lineage>
</organism>
<dbReference type="PANTHER" id="PTHR42809:SF1">
    <property type="entry name" value="FLAVODOXIN 1"/>
    <property type="match status" value="1"/>
</dbReference>
<dbReference type="PIRSF" id="PIRSF038996">
    <property type="entry name" value="FldA"/>
    <property type="match status" value="1"/>
</dbReference>
<evidence type="ECO:0000313" key="11">
    <source>
        <dbReference type="Proteomes" id="UP001056209"/>
    </source>
</evidence>
<dbReference type="NCBIfam" id="NF006739">
    <property type="entry name" value="PRK09267.1-5"/>
    <property type="match status" value="1"/>
</dbReference>
<evidence type="ECO:0000256" key="5">
    <source>
        <dbReference type="ARBA" id="ARBA00022643"/>
    </source>
</evidence>
<dbReference type="Pfam" id="PF00258">
    <property type="entry name" value="Flavodoxin_1"/>
    <property type="match status" value="1"/>
</dbReference>
<dbReference type="NCBIfam" id="NF006738">
    <property type="entry name" value="PRK09267.1-4"/>
    <property type="match status" value="1"/>
</dbReference>
<evidence type="ECO:0000256" key="6">
    <source>
        <dbReference type="ARBA" id="ARBA00022982"/>
    </source>
</evidence>
<proteinExistence type="inferred from homology"/>
<dbReference type="RefSeq" id="WP_250235511.1">
    <property type="nucleotide sequence ID" value="NZ_CP097753.1"/>
</dbReference>
<dbReference type="Gene3D" id="3.40.50.360">
    <property type="match status" value="1"/>
</dbReference>
<evidence type="ECO:0000313" key="10">
    <source>
        <dbReference type="EMBL" id="URJ28427.1"/>
    </source>
</evidence>
<dbReference type="NCBIfam" id="NF006737">
    <property type="entry name" value="PRK09267.1-3"/>
    <property type="match status" value="1"/>
</dbReference>
<sequence>MRGASVGIFFSSDTGNTEKLAKMIQAQLGQDVADVFDIAVSSKEDIENYDKLLFGIPTWYYGEPQCDWDDFLPVLRNIDFSGKKVAIFGCGDQEDYSEYFCDAMSILYDIILKNGAIVIGSWPASGYHFNTSKSLISADKFVGLAIDEDRQPEMTEIRVRHWVNQIRNEMKINLK</sequence>
<dbReference type="PROSITE" id="PS50902">
    <property type="entry name" value="FLAVODOXIN_LIKE"/>
    <property type="match status" value="1"/>
</dbReference>
<dbReference type="SUPFAM" id="SSF52218">
    <property type="entry name" value="Flavoproteins"/>
    <property type="match status" value="1"/>
</dbReference>
<comment type="cofactor">
    <cofactor evidence="1 8">
        <name>FMN</name>
        <dbReference type="ChEBI" id="CHEBI:58210"/>
    </cofactor>
</comment>
<evidence type="ECO:0000259" key="9">
    <source>
        <dbReference type="PROSITE" id="PS50902"/>
    </source>
</evidence>
<dbReference type="NCBIfam" id="TIGR01752">
    <property type="entry name" value="flav_long"/>
    <property type="match status" value="1"/>
</dbReference>
<dbReference type="InterPro" id="IPR029039">
    <property type="entry name" value="Flavoprotein-like_sf"/>
</dbReference>
<reference evidence="10" key="1">
    <citation type="submission" date="2022-05" db="EMBL/GenBank/DDBJ databases">
        <title>Impact of host demography and evolutionary history on endosymbiont molecular evolution: a test in carpenter ants (Genus Camponotus) and their Blochmannia endosymbionts.</title>
        <authorList>
            <person name="Manthey J.D."/>
            <person name="Giron J.C."/>
            <person name="Hruska J.P."/>
        </authorList>
    </citation>
    <scope>NUCLEOTIDE SEQUENCE</scope>
    <source>
        <strain evidence="10">C-039</strain>
    </source>
</reference>
<accession>A0A9Q8TWY2</accession>
<keyword evidence="4 8" id="KW-0285">Flavoprotein</keyword>
<evidence type="ECO:0000256" key="2">
    <source>
        <dbReference type="ARBA" id="ARBA00005267"/>
    </source>
</evidence>
<evidence type="ECO:0000256" key="8">
    <source>
        <dbReference type="PIRNR" id="PIRNR038996"/>
    </source>
</evidence>
<feature type="domain" description="Flavodoxin-like" evidence="9">
    <location>
        <begin position="6"/>
        <end position="167"/>
    </location>
</feature>
<keyword evidence="6 8" id="KW-0249">Electron transport</keyword>
<comment type="function">
    <text evidence="8">Low-potential electron donor to a number of redox enzymes.</text>
</comment>
<keyword evidence="5 8" id="KW-0288">FMN</keyword>
<evidence type="ECO:0000256" key="4">
    <source>
        <dbReference type="ARBA" id="ARBA00022630"/>
    </source>
</evidence>
<name>A0A9Q8TWY2_9ENTR</name>
<evidence type="ECO:0000256" key="3">
    <source>
        <dbReference type="ARBA" id="ARBA00022448"/>
    </source>
</evidence>
<dbReference type="InterPro" id="IPR008254">
    <property type="entry name" value="Flavodoxin/NO_synth"/>
</dbReference>
<dbReference type="AlphaFoldDB" id="A0A9Q8TWY2"/>
<dbReference type="InterPro" id="IPR001226">
    <property type="entry name" value="Flavodoxin_CS"/>
</dbReference>
<evidence type="ECO:0000256" key="1">
    <source>
        <dbReference type="ARBA" id="ARBA00001917"/>
    </source>
</evidence>
<dbReference type="PROSITE" id="PS00201">
    <property type="entry name" value="FLAVODOXIN"/>
    <property type="match status" value="1"/>
</dbReference>
<gene>
    <name evidence="10" type="primary">fldA</name>
    <name evidence="10" type="ORF">M9393_01585</name>
</gene>
<dbReference type="InterPro" id="IPR050619">
    <property type="entry name" value="Flavodoxin"/>
</dbReference>
<evidence type="ECO:0000256" key="7">
    <source>
        <dbReference type="ARBA" id="ARBA00023231"/>
    </source>
</evidence>
<dbReference type="InterPro" id="IPR010086">
    <property type="entry name" value="Flavodoxin_lc"/>
</dbReference>
<dbReference type="PRINTS" id="PR00369">
    <property type="entry name" value="FLAVODOXIN"/>
</dbReference>
<protein>
    <recommendedName>
        <fullName evidence="8">Flavodoxin</fullName>
    </recommendedName>
</protein>
<dbReference type="PANTHER" id="PTHR42809">
    <property type="entry name" value="FLAVODOXIN 2"/>
    <property type="match status" value="1"/>
</dbReference>